<comment type="caution">
    <text evidence="1">The sequence shown here is derived from an EMBL/GenBank/DDBJ whole genome shotgun (WGS) entry which is preliminary data.</text>
</comment>
<dbReference type="EMBL" id="VCQU01000001">
    <property type="protein sequence ID" value="NMN93896.1"/>
    <property type="molecule type" value="Genomic_DNA"/>
</dbReference>
<dbReference type="Proteomes" id="UP000535543">
    <property type="component" value="Unassembled WGS sequence"/>
</dbReference>
<proteinExistence type="predicted"/>
<name>A0A848K8D6_9NOCA</name>
<evidence type="ECO:0000313" key="1">
    <source>
        <dbReference type="EMBL" id="NMN93896.1"/>
    </source>
</evidence>
<dbReference type="InterPro" id="IPR026349">
    <property type="entry name" value="CHP04255"/>
</dbReference>
<reference evidence="1 2" key="1">
    <citation type="submission" date="2019-05" db="EMBL/GenBank/DDBJ databases">
        <authorList>
            <person name="Lee S.D."/>
        </authorList>
    </citation>
    <scope>NUCLEOTIDE SEQUENCE [LARGE SCALE GENOMIC DNA]</scope>
    <source>
        <strain evidence="1 2">YC2-7</strain>
    </source>
</reference>
<dbReference type="AlphaFoldDB" id="A0A848K8D6"/>
<dbReference type="NCBIfam" id="TIGR04255">
    <property type="entry name" value="sporadTIGR04255"/>
    <property type="match status" value="1"/>
</dbReference>
<keyword evidence="2" id="KW-1185">Reference proteome</keyword>
<protein>
    <submittedName>
        <fullName evidence="1">TIGR04255 family protein</fullName>
    </submittedName>
</protein>
<evidence type="ECO:0000313" key="2">
    <source>
        <dbReference type="Proteomes" id="UP000535543"/>
    </source>
</evidence>
<organism evidence="1 2">
    <name type="scientific">Antrihabitans stalactiti</name>
    <dbReference type="NCBI Taxonomy" id="2584121"/>
    <lineage>
        <taxon>Bacteria</taxon>
        <taxon>Bacillati</taxon>
        <taxon>Actinomycetota</taxon>
        <taxon>Actinomycetes</taxon>
        <taxon>Mycobacteriales</taxon>
        <taxon>Nocardiaceae</taxon>
        <taxon>Antrihabitans</taxon>
    </lineage>
</organism>
<sequence>MYVQLVSTNVPVVPLQLARYDSEPLQRSPLVLVAAQINFEEIGTGVSHAQAREIQKALDASWTSLQPAPQMRVTLTATGPVSETSRSAYRLQSSVGAWSLVISPDSVTLETQNYPGWGKMAPQIESVADAVAKVFDPSQCLRLGLRYIDKIPLPDGHDNWDGLIPAAIRSLLSDPTFGGSVLGSDQRHMLQLEEGALCMFHHGLQADDQGRASGIYLLDYDVFDQSPRAFAVGDIMAATTVLHQHTGALFRASLDDTLYEWLKGDEK</sequence>
<accession>A0A848K8D6</accession>
<gene>
    <name evidence="1" type="ORF">FGL95_02455</name>
</gene>
<reference evidence="1 2" key="2">
    <citation type="submission" date="2020-06" db="EMBL/GenBank/DDBJ databases">
        <title>Antribacter stalactiti gen. nov., sp. nov., a new member of the family Nacardiaceae isolated from a cave.</title>
        <authorList>
            <person name="Kim I.S."/>
        </authorList>
    </citation>
    <scope>NUCLEOTIDE SEQUENCE [LARGE SCALE GENOMIC DNA]</scope>
    <source>
        <strain evidence="1 2">YC2-7</strain>
    </source>
</reference>